<dbReference type="Gene3D" id="1.20.5.190">
    <property type="match status" value="1"/>
</dbReference>
<keyword evidence="7" id="KW-0206">Cytoskeleton</keyword>
<evidence type="ECO:0000313" key="12">
    <source>
        <dbReference type="Proteomes" id="UP000808372"/>
    </source>
</evidence>
<dbReference type="GO" id="GO:0007288">
    <property type="term" value="P:sperm axoneme assembly"/>
    <property type="evidence" value="ECO:0007669"/>
    <property type="project" value="TreeGrafter"/>
</dbReference>
<name>A0A8U0QGZ2_SALNM</name>
<dbReference type="Proteomes" id="UP000808372">
    <property type="component" value="Unplaced"/>
</dbReference>
<dbReference type="GeneID" id="120042401"/>
<evidence type="ECO:0000256" key="10">
    <source>
        <dbReference type="SAM" id="Coils"/>
    </source>
</evidence>
<feature type="coiled-coil region" evidence="10">
    <location>
        <begin position="253"/>
        <end position="330"/>
    </location>
</feature>
<keyword evidence="10" id="KW-0175">Coiled coil</keyword>
<accession>A0A8U0QGZ2</accession>
<comment type="similarity">
    <text evidence="2">Belongs to the DRC9 family.</text>
</comment>
<evidence type="ECO:0000256" key="6">
    <source>
        <dbReference type="ARBA" id="ARBA00023069"/>
    </source>
</evidence>
<dbReference type="PANTHER" id="PTHR14871">
    <property type="entry name" value="DYNEIN REGULATORY COMPLEX PROTEIN 9"/>
    <property type="match status" value="1"/>
</dbReference>
<keyword evidence="6" id="KW-0969">Cilium</keyword>
<proteinExistence type="inferred from homology"/>
<evidence type="ECO:0000256" key="7">
    <source>
        <dbReference type="ARBA" id="ARBA00023212"/>
    </source>
</evidence>
<dbReference type="KEGG" id="snh:120042401"/>
<feature type="region of interest" description="Disordered" evidence="11">
    <location>
        <begin position="377"/>
        <end position="396"/>
    </location>
</feature>
<protein>
    <recommendedName>
        <fullName evidence="3">Dynein regulatory complex protein 9</fullName>
    </recommendedName>
    <alternativeName>
        <fullName evidence="9">IQ domain-containing protein G</fullName>
    </alternativeName>
</protein>
<dbReference type="InterPro" id="IPR000048">
    <property type="entry name" value="IQ_motif_EF-hand-BS"/>
</dbReference>
<evidence type="ECO:0000313" key="13">
    <source>
        <dbReference type="RefSeq" id="XP_038843162.1"/>
    </source>
</evidence>
<evidence type="ECO:0000256" key="4">
    <source>
        <dbReference type="ARBA" id="ARBA00022490"/>
    </source>
</evidence>
<dbReference type="GO" id="GO:0036126">
    <property type="term" value="C:sperm flagellum"/>
    <property type="evidence" value="ECO:0007669"/>
    <property type="project" value="TreeGrafter"/>
</dbReference>
<reference evidence="13" key="1">
    <citation type="submission" date="2025-08" db="UniProtKB">
        <authorList>
            <consortium name="RefSeq"/>
        </authorList>
    </citation>
    <scope>IDENTIFICATION</scope>
    <source>
        <tissue evidence="13">White muscle</tissue>
    </source>
</reference>
<dbReference type="Pfam" id="PF00612">
    <property type="entry name" value="IQ"/>
    <property type="match status" value="1"/>
</dbReference>
<evidence type="ECO:0000256" key="2">
    <source>
        <dbReference type="ARBA" id="ARBA00008222"/>
    </source>
</evidence>
<dbReference type="AlphaFoldDB" id="A0A8U0QGZ2"/>
<dbReference type="GO" id="GO:0005737">
    <property type="term" value="C:cytoplasm"/>
    <property type="evidence" value="ECO:0007669"/>
    <property type="project" value="TreeGrafter"/>
</dbReference>
<dbReference type="PROSITE" id="PS50096">
    <property type="entry name" value="IQ"/>
    <property type="match status" value="1"/>
</dbReference>
<evidence type="ECO:0000256" key="9">
    <source>
        <dbReference type="ARBA" id="ARBA00032183"/>
    </source>
</evidence>
<dbReference type="CDD" id="cd23766">
    <property type="entry name" value="IQCG"/>
    <property type="match status" value="1"/>
</dbReference>
<dbReference type="InterPro" id="IPR042618">
    <property type="entry name" value="IQCG"/>
</dbReference>
<sequence length="396" mass="46622">MSVPLSGVELLRVCTVLQDCEAQLSVLGHIMPDTYRGRPEADKVLSDYPQLTLYAELMSIARIHMFLWKFVSADIGQVLEQQKGAEQNLKAARQFERESGRLSDATRELHRSQKELNRTLEEDPLSPDNLAKVQRDSQFVGHVIADVLAELQEKGTFHSLLFAVEEEKRRKANLLDIIIREEGSRRRTKALQRQLLDIRKEKTLELQRREEMTAHLKDQLHGRKAKTGLERKYVKSSAELLVYQGQKINTHSEKQLEEEIRLLQERLEEERRVHMEMETFLKKHQTSLDEKLEVWMERYERDMEDKQQELNSLRNKKANNLSQLQELAKKYRDIEQVVIEDRIEKEALRRKLEKEHMERDAATKIQSWWRGTLVRRGLGPYKKGKKPKSKEGKKKK</sequence>
<keyword evidence="12" id="KW-1185">Reference proteome</keyword>
<evidence type="ECO:0000256" key="8">
    <source>
        <dbReference type="ARBA" id="ARBA00023273"/>
    </source>
</evidence>
<comment type="subcellular location">
    <subcellularLocation>
        <location evidence="1">Cytoplasm</location>
        <location evidence="1">Cytoskeleton</location>
        <location evidence="1">Flagellum axoneme</location>
    </subcellularLocation>
</comment>
<keyword evidence="5" id="KW-0282">Flagellum</keyword>
<evidence type="ECO:0000256" key="1">
    <source>
        <dbReference type="ARBA" id="ARBA00004611"/>
    </source>
</evidence>
<feature type="compositionally biased region" description="Basic residues" evidence="11">
    <location>
        <begin position="382"/>
        <end position="396"/>
    </location>
</feature>
<dbReference type="RefSeq" id="XP_038843162.1">
    <property type="nucleotide sequence ID" value="XM_038987234.1"/>
</dbReference>
<evidence type="ECO:0000256" key="11">
    <source>
        <dbReference type="SAM" id="MobiDB-lite"/>
    </source>
</evidence>
<evidence type="ECO:0000256" key="5">
    <source>
        <dbReference type="ARBA" id="ARBA00022846"/>
    </source>
</evidence>
<keyword evidence="8" id="KW-0966">Cell projection</keyword>
<evidence type="ECO:0000256" key="3">
    <source>
        <dbReference type="ARBA" id="ARBA00013738"/>
    </source>
</evidence>
<keyword evidence="4" id="KW-0963">Cytoplasm</keyword>
<organism evidence="12 13">
    <name type="scientific">Salvelinus namaycush</name>
    <name type="common">Lake trout</name>
    <name type="synonym">Salmo namaycush</name>
    <dbReference type="NCBI Taxonomy" id="8040"/>
    <lineage>
        <taxon>Eukaryota</taxon>
        <taxon>Metazoa</taxon>
        <taxon>Chordata</taxon>
        <taxon>Craniata</taxon>
        <taxon>Vertebrata</taxon>
        <taxon>Euteleostomi</taxon>
        <taxon>Actinopterygii</taxon>
        <taxon>Neopterygii</taxon>
        <taxon>Teleostei</taxon>
        <taxon>Protacanthopterygii</taxon>
        <taxon>Salmoniformes</taxon>
        <taxon>Salmonidae</taxon>
        <taxon>Salmoninae</taxon>
        <taxon>Salvelinus</taxon>
    </lineage>
</organism>
<gene>
    <name evidence="13" type="primary">LOC120042401</name>
</gene>
<dbReference type="PANTHER" id="PTHR14871:SF1">
    <property type="entry name" value="DYNEIN REGULATORY COMPLEX PROTEIN 9"/>
    <property type="match status" value="1"/>
</dbReference>
<dbReference type="SMART" id="SM00015">
    <property type="entry name" value="IQ"/>
    <property type="match status" value="1"/>
</dbReference>